<dbReference type="OrthoDB" id="8377594at2"/>
<keyword evidence="3" id="KW-1185">Reference proteome</keyword>
<feature type="region of interest" description="Disordered" evidence="1">
    <location>
        <begin position="54"/>
        <end position="79"/>
    </location>
</feature>
<feature type="compositionally biased region" description="Low complexity" evidence="1">
    <location>
        <begin position="11"/>
        <end position="39"/>
    </location>
</feature>
<dbReference type="Pfam" id="PF07750">
    <property type="entry name" value="GcrA"/>
    <property type="match status" value="1"/>
</dbReference>
<feature type="region of interest" description="Disordered" evidence="1">
    <location>
        <begin position="1"/>
        <end position="40"/>
    </location>
</feature>
<feature type="region of interest" description="Disordered" evidence="1">
    <location>
        <begin position="156"/>
        <end position="206"/>
    </location>
</feature>
<dbReference type="EMBL" id="RCTF01000005">
    <property type="protein sequence ID" value="RLP79726.1"/>
    <property type="molecule type" value="Genomic_DNA"/>
</dbReference>
<dbReference type="AlphaFoldDB" id="A0A3L7AGX2"/>
<comment type="caution">
    <text evidence="2">The sequence shown here is derived from an EMBL/GenBank/DDBJ whole genome shotgun (WGS) entry which is preliminary data.</text>
</comment>
<feature type="compositionally biased region" description="Basic residues" evidence="1">
    <location>
        <begin position="1"/>
        <end position="10"/>
    </location>
</feature>
<gene>
    <name evidence="2" type="ORF">D9R14_07640</name>
</gene>
<evidence type="ECO:0008006" key="4">
    <source>
        <dbReference type="Google" id="ProtNLM"/>
    </source>
</evidence>
<feature type="compositionally biased region" description="Polar residues" evidence="1">
    <location>
        <begin position="54"/>
        <end position="64"/>
    </location>
</feature>
<reference evidence="2 3" key="1">
    <citation type="submission" date="2018-10" db="EMBL/GenBank/DDBJ databases">
        <title>Xanthobacter tagetidis genome sequencing and assembly.</title>
        <authorList>
            <person name="Maclea K.S."/>
            <person name="Goen A.E."/>
            <person name="Fatima S.A."/>
        </authorList>
    </citation>
    <scope>NUCLEOTIDE SEQUENCE [LARGE SCALE GENOMIC DNA]</scope>
    <source>
        <strain evidence="2 3">ATCC 700314</strain>
    </source>
</reference>
<dbReference type="Proteomes" id="UP000269692">
    <property type="component" value="Unassembled WGS sequence"/>
</dbReference>
<proteinExistence type="predicted"/>
<organism evidence="2 3">
    <name type="scientific">Xanthobacter tagetidis</name>
    <dbReference type="NCBI Taxonomy" id="60216"/>
    <lineage>
        <taxon>Bacteria</taxon>
        <taxon>Pseudomonadati</taxon>
        <taxon>Pseudomonadota</taxon>
        <taxon>Alphaproteobacteria</taxon>
        <taxon>Hyphomicrobiales</taxon>
        <taxon>Xanthobacteraceae</taxon>
        <taxon>Xanthobacter</taxon>
    </lineage>
</organism>
<name>A0A3L7AGX2_9HYPH</name>
<sequence length="263" mass="29154">MPRSRRRSASSRRAGWRAWSNAWSSAARSASSRTGRAASPWSSRAFISFSSRMSSGAFRTSPGGTASRRRPRQPRQSGITWERRDMGKWTQAEIDVVRAGWDRGDTAAQIAVALAERGKITSRCAVLGVVHREKFQRNPVLASSIAPTETVVEKGVSTSSEASMAEPRRRVSVGEPKPRRRVAVVPTPRPPEPEPEPVADVPPRPLPPEGGLALMDLENWHCRWPLSEYPHRFCGEKADGSTSWCPAHRLRAFDRRQREGVAA</sequence>
<protein>
    <recommendedName>
        <fullName evidence="4">GcrA cell cycle regulator</fullName>
    </recommendedName>
</protein>
<accession>A0A3L7AGX2</accession>
<evidence type="ECO:0000256" key="1">
    <source>
        <dbReference type="SAM" id="MobiDB-lite"/>
    </source>
</evidence>
<dbReference type="InterPro" id="IPR011681">
    <property type="entry name" value="GcrA"/>
</dbReference>
<evidence type="ECO:0000313" key="2">
    <source>
        <dbReference type="EMBL" id="RLP79726.1"/>
    </source>
</evidence>
<evidence type="ECO:0000313" key="3">
    <source>
        <dbReference type="Proteomes" id="UP000269692"/>
    </source>
</evidence>